<organism evidence="1 2">
    <name type="scientific">Acinetobacter baumannii</name>
    <dbReference type="NCBI Taxonomy" id="470"/>
    <lineage>
        <taxon>Bacteria</taxon>
        <taxon>Pseudomonadati</taxon>
        <taxon>Pseudomonadota</taxon>
        <taxon>Gammaproteobacteria</taxon>
        <taxon>Moraxellales</taxon>
        <taxon>Moraxellaceae</taxon>
        <taxon>Acinetobacter</taxon>
        <taxon>Acinetobacter calcoaceticus/baumannii complex</taxon>
    </lineage>
</organism>
<dbReference type="Proteomes" id="UP000280073">
    <property type="component" value="Unassembled WGS sequence"/>
</dbReference>
<evidence type="ECO:0000313" key="2">
    <source>
        <dbReference type="Proteomes" id="UP000280073"/>
    </source>
</evidence>
<gene>
    <name evidence="1" type="ORF">EA686_26810</name>
</gene>
<comment type="caution">
    <text evidence="1">The sequence shown here is derived from an EMBL/GenBank/DDBJ whole genome shotgun (WGS) entry which is preliminary data.</text>
</comment>
<evidence type="ECO:0000313" key="1">
    <source>
        <dbReference type="EMBL" id="RSR24229.1"/>
    </source>
</evidence>
<dbReference type="Gene3D" id="2.20.25.10">
    <property type="match status" value="1"/>
</dbReference>
<sequence length="28" mass="2911">MSLEKVVYRAKAKATGGRDGRATSSDGV</sequence>
<name>A0A3R9TKH8_ACIBA</name>
<reference evidence="1 2" key="1">
    <citation type="submission" date="2018-10" db="EMBL/GenBank/DDBJ databases">
        <title>GWAS and RNA-Seq identify cryptic mechanisms of antimicrobial resistance in Acinetobacter baumannii.</title>
        <authorList>
            <person name="Sahl J.W."/>
        </authorList>
    </citation>
    <scope>NUCLEOTIDE SEQUENCE [LARGE SCALE GENOMIC DNA]</scope>
    <source>
        <strain evidence="1 2">TG28175</strain>
    </source>
</reference>
<accession>A0A3R9TKH8</accession>
<protein>
    <submittedName>
        <fullName evidence="1">Organic hydroperoxide resistance protein</fullName>
    </submittedName>
</protein>
<dbReference type="AlphaFoldDB" id="A0A3R9TKH8"/>
<dbReference type="EMBL" id="RFDI01002239">
    <property type="protein sequence ID" value="RSR24229.1"/>
    <property type="molecule type" value="Genomic_DNA"/>
</dbReference>
<feature type="non-terminal residue" evidence="1">
    <location>
        <position position="28"/>
    </location>
</feature>
<proteinExistence type="predicted"/>